<feature type="region of interest" description="Disordered" evidence="1">
    <location>
        <begin position="1"/>
        <end position="21"/>
    </location>
</feature>
<dbReference type="AlphaFoldDB" id="A0AA88SIS1"/>
<evidence type="ECO:0000313" key="2">
    <source>
        <dbReference type="EMBL" id="KAK2991855.1"/>
    </source>
</evidence>
<evidence type="ECO:0000256" key="1">
    <source>
        <dbReference type="SAM" id="MobiDB-lite"/>
    </source>
</evidence>
<name>A0AA88SIS1_9ASTE</name>
<accession>A0AA88SIS1</accession>
<sequence>MPLDLPQGPGGRSFHRDKRSTSNTVALNSTHQDNLSSPNGQDALGVDQAWVAQVVKSTLAKDLSTGFEPHSLTELDTVASQQLREDTSEGSKHGPSAVDHLKLTILGKGFRVCGKASSVPAIVTRKFTSESTVAGVNRVSPAWLAAEQKEPPPCCSLLNGLHVRSPKDPQGLERLQHFDFGSSIHLSSTIPLYFVSQ</sequence>
<reference evidence="2" key="1">
    <citation type="submission" date="2022-12" db="EMBL/GenBank/DDBJ databases">
        <title>Draft genome assemblies for two species of Escallonia (Escalloniales).</title>
        <authorList>
            <person name="Chanderbali A."/>
            <person name="Dervinis C."/>
            <person name="Anghel I."/>
            <person name="Soltis D."/>
            <person name="Soltis P."/>
            <person name="Zapata F."/>
        </authorList>
    </citation>
    <scope>NUCLEOTIDE SEQUENCE</scope>
    <source>
        <strain evidence="2">UCBG92.1500</strain>
        <tissue evidence="2">Leaf</tissue>
    </source>
</reference>
<dbReference type="Proteomes" id="UP001187471">
    <property type="component" value="Unassembled WGS sequence"/>
</dbReference>
<evidence type="ECO:0000313" key="3">
    <source>
        <dbReference type="Proteomes" id="UP001187471"/>
    </source>
</evidence>
<gene>
    <name evidence="2" type="ORF">RJ640_030030</name>
</gene>
<proteinExistence type="predicted"/>
<protein>
    <submittedName>
        <fullName evidence="2">Uncharacterized protein</fullName>
    </submittedName>
</protein>
<dbReference type="EMBL" id="JAVXUO010000464">
    <property type="protein sequence ID" value="KAK2991855.1"/>
    <property type="molecule type" value="Genomic_DNA"/>
</dbReference>
<keyword evidence="3" id="KW-1185">Reference proteome</keyword>
<feature type="non-terminal residue" evidence="2">
    <location>
        <position position="1"/>
    </location>
</feature>
<organism evidence="2 3">
    <name type="scientific">Escallonia rubra</name>
    <dbReference type="NCBI Taxonomy" id="112253"/>
    <lineage>
        <taxon>Eukaryota</taxon>
        <taxon>Viridiplantae</taxon>
        <taxon>Streptophyta</taxon>
        <taxon>Embryophyta</taxon>
        <taxon>Tracheophyta</taxon>
        <taxon>Spermatophyta</taxon>
        <taxon>Magnoliopsida</taxon>
        <taxon>eudicotyledons</taxon>
        <taxon>Gunneridae</taxon>
        <taxon>Pentapetalae</taxon>
        <taxon>asterids</taxon>
        <taxon>campanulids</taxon>
        <taxon>Escalloniales</taxon>
        <taxon>Escalloniaceae</taxon>
        <taxon>Escallonia</taxon>
    </lineage>
</organism>
<comment type="caution">
    <text evidence="2">The sequence shown here is derived from an EMBL/GenBank/DDBJ whole genome shotgun (WGS) entry which is preliminary data.</text>
</comment>